<protein>
    <submittedName>
        <fullName evidence="1">Uncharacterized protein</fullName>
    </submittedName>
</protein>
<dbReference type="EMBL" id="BJCE01000002">
    <property type="protein sequence ID" value="GCL35045.1"/>
    <property type="molecule type" value="Genomic_DNA"/>
</dbReference>
<comment type="caution">
    <text evidence="1">The sequence shown here is derived from an EMBL/GenBank/DDBJ whole genome shotgun (WGS) entry which is preliminary data.</text>
</comment>
<organism evidence="1 2">
    <name type="scientific">Sphaerospermopsis reniformis</name>
    <dbReference type="NCBI Taxonomy" id="531300"/>
    <lineage>
        <taxon>Bacteria</taxon>
        <taxon>Bacillati</taxon>
        <taxon>Cyanobacteriota</taxon>
        <taxon>Cyanophyceae</taxon>
        <taxon>Nostocales</taxon>
        <taxon>Aphanizomenonaceae</taxon>
        <taxon>Sphaerospermopsis</taxon>
    </lineage>
</organism>
<reference evidence="2" key="1">
    <citation type="submission" date="2019-02" db="EMBL/GenBank/DDBJ databases">
        <title>Draft genome sequence of Sphaerospermopsis reniformis NIES-1949.</title>
        <authorList>
            <person name="Yamaguchi H."/>
            <person name="Suzuki S."/>
            <person name="Kawachi M."/>
        </authorList>
    </citation>
    <scope>NUCLEOTIDE SEQUENCE [LARGE SCALE GENOMIC DNA]</scope>
    <source>
        <strain evidence="2">NIES-1949</strain>
    </source>
</reference>
<sequence length="48" mass="5675">MEQITENKRANKRIIYLLVKARLMTNTNKITLHSYVNDQDEVEIILSL</sequence>
<gene>
    <name evidence="1" type="ORF">SR1949_01370</name>
</gene>
<dbReference type="AlphaFoldDB" id="A0A479ZRD4"/>
<evidence type="ECO:0000313" key="2">
    <source>
        <dbReference type="Proteomes" id="UP000300142"/>
    </source>
</evidence>
<proteinExistence type="predicted"/>
<keyword evidence="2" id="KW-1185">Reference proteome</keyword>
<dbReference type="Proteomes" id="UP000300142">
    <property type="component" value="Unassembled WGS sequence"/>
</dbReference>
<name>A0A479ZRD4_9CYAN</name>
<accession>A0A479ZRD4</accession>
<evidence type="ECO:0000313" key="1">
    <source>
        <dbReference type="EMBL" id="GCL35045.1"/>
    </source>
</evidence>